<dbReference type="Proteomes" id="UP000244081">
    <property type="component" value="Unassembled WGS sequence"/>
</dbReference>
<name>A0A2T5V184_9HYPH</name>
<evidence type="ECO:0000313" key="4">
    <source>
        <dbReference type="Proteomes" id="UP000244081"/>
    </source>
</evidence>
<dbReference type="RefSeq" id="WP_107991416.1">
    <property type="nucleotide sequence ID" value="NZ_QAYG01000010.1"/>
</dbReference>
<comment type="caution">
    <text evidence="3">The sequence shown here is derived from an EMBL/GenBank/DDBJ whole genome shotgun (WGS) entry which is preliminary data.</text>
</comment>
<accession>A0A2T5V184</accession>
<feature type="compositionally biased region" description="Basic and acidic residues" evidence="1">
    <location>
        <begin position="134"/>
        <end position="151"/>
    </location>
</feature>
<evidence type="ECO:0000256" key="2">
    <source>
        <dbReference type="SAM" id="Phobius"/>
    </source>
</evidence>
<organism evidence="3 4">
    <name type="scientific">Breoghania corrubedonensis</name>
    <dbReference type="NCBI Taxonomy" id="665038"/>
    <lineage>
        <taxon>Bacteria</taxon>
        <taxon>Pseudomonadati</taxon>
        <taxon>Pseudomonadota</taxon>
        <taxon>Alphaproteobacteria</taxon>
        <taxon>Hyphomicrobiales</taxon>
        <taxon>Stappiaceae</taxon>
        <taxon>Breoghania</taxon>
    </lineage>
</organism>
<feature type="region of interest" description="Disordered" evidence="1">
    <location>
        <begin position="125"/>
        <end position="151"/>
    </location>
</feature>
<dbReference type="EMBL" id="QAYG01000010">
    <property type="protein sequence ID" value="PTW57527.1"/>
    <property type="molecule type" value="Genomic_DNA"/>
</dbReference>
<evidence type="ECO:0000313" key="3">
    <source>
        <dbReference type="EMBL" id="PTW57527.1"/>
    </source>
</evidence>
<protein>
    <submittedName>
        <fullName evidence="3">Uncharacterized protein DUF2852</fullName>
    </submittedName>
</protein>
<keyword evidence="2" id="KW-1133">Transmembrane helix</keyword>
<feature type="transmembrane region" description="Helical" evidence="2">
    <location>
        <begin position="18"/>
        <end position="43"/>
    </location>
</feature>
<dbReference type="OrthoDB" id="9806878at2"/>
<dbReference type="InterPro" id="IPR021273">
    <property type="entry name" value="DUF2852"/>
</dbReference>
<keyword evidence="4" id="KW-1185">Reference proteome</keyword>
<dbReference type="Pfam" id="PF11014">
    <property type="entry name" value="DUF2852"/>
    <property type="match status" value="1"/>
</dbReference>
<gene>
    <name evidence="3" type="ORF">C8N35_1106</name>
</gene>
<sequence>MTAAASVTNKLDEMGRPAWIVVMIIGFIVFWPLGLAVLAYLLWSGRMGCHARGSDRFERKMQRMHEKMDRMRARMTGKDWWEGSPSSGNAAFDEYKAETLKRLEEEQDAFHDFLEQLRMSKDRAEFDQFMSQRRGKDTASPDDRPRERPEA</sequence>
<proteinExistence type="predicted"/>
<keyword evidence="2" id="KW-0812">Transmembrane</keyword>
<keyword evidence="2" id="KW-0472">Membrane</keyword>
<dbReference type="AlphaFoldDB" id="A0A2T5V184"/>
<reference evidence="3 4" key="1">
    <citation type="submission" date="2018-04" db="EMBL/GenBank/DDBJ databases">
        <title>Genomic Encyclopedia of Archaeal and Bacterial Type Strains, Phase II (KMG-II): from individual species to whole genera.</title>
        <authorList>
            <person name="Goeker M."/>
        </authorList>
    </citation>
    <scope>NUCLEOTIDE SEQUENCE [LARGE SCALE GENOMIC DNA]</scope>
    <source>
        <strain evidence="3 4">DSM 23382</strain>
    </source>
</reference>
<evidence type="ECO:0000256" key="1">
    <source>
        <dbReference type="SAM" id="MobiDB-lite"/>
    </source>
</evidence>